<keyword evidence="3" id="KW-1185">Reference proteome</keyword>
<comment type="caution">
    <text evidence="2">The sequence shown here is derived from an EMBL/GenBank/DDBJ whole genome shotgun (WGS) entry which is preliminary data.</text>
</comment>
<dbReference type="EMBL" id="BSXT01000114">
    <property type="protein sequence ID" value="GMF17865.1"/>
    <property type="molecule type" value="Genomic_DNA"/>
</dbReference>
<dbReference type="AlphaFoldDB" id="A0A9W6TRP1"/>
<organism evidence="2 3">
    <name type="scientific">Phytophthora fragariaefolia</name>
    <dbReference type="NCBI Taxonomy" id="1490495"/>
    <lineage>
        <taxon>Eukaryota</taxon>
        <taxon>Sar</taxon>
        <taxon>Stramenopiles</taxon>
        <taxon>Oomycota</taxon>
        <taxon>Peronosporomycetes</taxon>
        <taxon>Peronosporales</taxon>
        <taxon>Peronosporaceae</taxon>
        <taxon>Phytophthora</taxon>
    </lineage>
</organism>
<evidence type="ECO:0000313" key="2">
    <source>
        <dbReference type="EMBL" id="GMF17865.1"/>
    </source>
</evidence>
<accession>A0A9W6TRP1</accession>
<name>A0A9W6TRP1_9STRA</name>
<protein>
    <submittedName>
        <fullName evidence="2">Unnamed protein product</fullName>
    </submittedName>
</protein>
<feature type="region of interest" description="Disordered" evidence="1">
    <location>
        <begin position="1"/>
        <end position="182"/>
    </location>
</feature>
<dbReference type="OrthoDB" id="8188861at2759"/>
<proteinExistence type="predicted"/>
<gene>
    <name evidence="2" type="ORF">Pfra01_000138000</name>
</gene>
<feature type="compositionally biased region" description="Basic and acidic residues" evidence="1">
    <location>
        <begin position="1"/>
        <end position="12"/>
    </location>
</feature>
<sequence>MHLFEDMLRTIEESTFSPVPVPAEDKLQGASSSTSAKEATEKKKAPSVKKMPAPSQKKKDPTEKNSIGAETDSIHQPKRSAAKRKADTISKEKARLKSAPVVTKSAASNGHKTEAMRNSKRKAAASTGKENQDKKQEPSRNNKRQKCETPQQATSTVPTKAKSRSGEKKRAPTPEELPLFRDLELDDGTVLDFSGQREDAREKREAMQSFLDKCAVIWKKQLSTISVQ</sequence>
<feature type="compositionally biased region" description="Basic and acidic residues" evidence="1">
    <location>
        <begin position="130"/>
        <end position="140"/>
    </location>
</feature>
<evidence type="ECO:0000313" key="3">
    <source>
        <dbReference type="Proteomes" id="UP001165121"/>
    </source>
</evidence>
<reference evidence="2" key="1">
    <citation type="submission" date="2023-04" db="EMBL/GenBank/DDBJ databases">
        <title>Phytophthora fragariaefolia NBRC 109709.</title>
        <authorList>
            <person name="Ichikawa N."/>
            <person name="Sato H."/>
            <person name="Tonouchi N."/>
        </authorList>
    </citation>
    <scope>NUCLEOTIDE SEQUENCE</scope>
    <source>
        <strain evidence="2">NBRC 109709</strain>
    </source>
</reference>
<evidence type="ECO:0000256" key="1">
    <source>
        <dbReference type="SAM" id="MobiDB-lite"/>
    </source>
</evidence>
<feature type="compositionally biased region" description="Basic and acidic residues" evidence="1">
    <location>
        <begin position="84"/>
        <end position="95"/>
    </location>
</feature>
<feature type="compositionally biased region" description="Polar residues" evidence="1">
    <location>
        <begin position="148"/>
        <end position="158"/>
    </location>
</feature>
<feature type="compositionally biased region" description="Basic and acidic residues" evidence="1">
    <location>
        <begin position="164"/>
        <end position="182"/>
    </location>
</feature>
<dbReference type="Proteomes" id="UP001165121">
    <property type="component" value="Unassembled WGS sequence"/>
</dbReference>